<dbReference type="PANTHER" id="PTHR35037">
    <property type="entry name" value="C-TERMINAL REGION OF AIDA-LIKE PROTEIN"/>
    <property type="match status" value="1"/>
</dbReference>
<organism evidence="4 5">
    <name type="scientific">Paraburkholderia madseniana</name>
    <dbReference type="NCBI Taxonomy" id="2599607"/>
    <lineage>
        <taxon>Bacteria</taxon>
        <taxon>Pseudomonadati</taxon>
        <taxon>Pseudomonadota</taxon>
        <taxon>Betaproteobacteria</taxon>
        <taxon>Burkholderiales</taxon>
        <taxon>Burkholderiaceae</taxon>
        <taxon>Paraburkholderia</taxon>
    </lineage>
</organism>
<dbReference type="SUPFAM" id="SSF51126">
    <property type="entry name" value="Pectin lyase-like"/>
    <property type="match status" value="1"/>
</dbReference>
<dbReference type="InterPro" id="IPR036709">
    <property type="entry name" value="Autotransporte_beta_dom_sf"/>
</dbReference>
<dbReference type="Pfam" id="PF18883">
    <property type="entry name" value="AC_1"/>
    <property type="match status" value="1"/>
</dbReference>
<dbReference type="InterPro" id="IPR012332">
    <property type="entry name" value="Autotransporter_pectin_lyase_C"/>
</dbReference>
<evidence type="ECO:0000313" key="4">
    <source>
        <dbReference type="EMBL" id="KAE8755098.1"/>
    </source>
</evidence>
<dbReference type="AlphaFoldDB" id="A0A6N6W5B4"/>
<evidence type="ECO:0000256" key="1">
    <source>
        <dbReference type="ARBA" id="ARBA00022729"/>
    </source>
</evidence>
<sequence>NVVVNNDGGLGGGQGEPGTTTTGIAAGVPGSGLLVLGSDNTINNSANGVIAAGGVSPGVALGTALYVAGNNNSIFDAGSILGSTGSGGFFGDAVELAGNNNRFELQDGAGFHGNVVSTGQNNIFALGGAANGTFDLSSIVSSIDATSNATQFAGFSQYQKTGTSTWTATGAVGDSTPWAIEQGTLALSGTGDLSAASSVTVGTGATTGTLDISGVTASTSTLQSLAGNASGQVVLGSKTLNISNGQNQNFQGVISGTGGVTMSGGEQTLSGANTYSGGTLLNGGILSIASDSNLGASTGALAFNGGTLENTASTQSSRAVTLDAGGGTFQTDADLTLTGPITGTGALTKTGAGVLITTADNTYTGDTTIASGTLAVGDASHPGAALSGGGATQVDAGATLGGYGSVTGTVTNNGTVAVANAVPGFAGNANGNFAINGTLTSNGLVSVGGTGVGNALVVTNYVGGAGSTINLNTYLGGDGSPSDLVKINGGTATGSSRLTFHNVGGAGAVTTGNGILVVDAINGGTTAAGAFTGGVAVGPYQYSLYRGAADGSDSNDYYLRSTIDCTAAPAVCGSPTPTPFTTIPDYRSGISLYMAVPSMALNYGESLMDILQQRMGEDEQFESRGSKNDGTWGRVIAQHGWRNGGALGIYGTRGPSFNYDTYAAQGGIDVYRNQRKDGSRDFAGVYGAVGQISGDVTNFDGAPAGRDQLTGYTLGGYWTHFGASGWYLDAQAQGTRYDVNASSPSDMTLKTSGYGLGSSLQGGYPIPLPNNWSIVPQAQLVYQNLSLNDSGDTASSVYFHNANSLAGRIGAEVKKSWLFDSSSTHAQILNTWFRTDLRQEFVANPRVSFSSATGPVAFESDSRGSQVELSAGVTAQFRSVAFYASAGYDFGVGVENHSNGYGGKVGLRYNW</sequence>
<dbReference type="Pfam" id="PF12951">
    <property type="entry name" value="PATR"/>
    <property type="match status" value="2"/>
</dbReference>
<dbReference type="Proteomes" id="UP000463700">
    <property type="component" value="Unassembled WGS sequence"/>
</dbReference>
<dbReference type="InterPro" id="IPR013425">
    <property type="entry name" value="Autotrns_rpt"/>
</dbReference>
<dbReference type="EMBL" id="VOSW01000099">
    <property type="protein sequence ID" value="KAE8755098.1"/>
    <property type="molecule type" value="Genomic_DNA"/>
</dbReference>
<dbReference type="InterPro" id="IPR005546">
    <property type="entry name" value="Autotransporte_beta"/>
</dbReference>
<dbReference type="Gene3D" id="2.160.20.20">
    <property type="match status" value="1"/>
</dbReference>
<dbReference type="NCBIfam" id="TIGR02601">
    <property type="entry name" value="autotrns_rpt"/>
    <property type="match status" value="2"/>
</dbReference>
<gene>
    <name evidence="4" type="ORF">FSO04_36035</name>
</gene>
<dbReference type="SUPFAM" id="SSF103515">
    <property type="entry name" value="Autotransporter"/>
    <property type="match status" value="1"/>
</dbReference>
<evidence type="ECO:0000313" key="5">
    <source>
        <dbReference type="Proteomes" id="UP000463700"/>
    </source>
</evidence>
<evidence type="ECO:0000256" key="2">
    <source>
        <dbReference type="SAM" id="MobiDB-lite"/>
    </source>
</evidence>
<feature type="domain" description="Autotransporter" evidence="3">
    <location>
        <begin position="633"/>
        <end position="911"/>
    </location>
</feature>
<protein>
    <submittedName>
        <fullName evidence="4">Autotransporter outer membrane beta-barrel domain-containing protein</fullName>
    </submittedName>
</protein>
<comment type="caution">
    <text evidence="4">The sequence shown here is derived from an EMBL/GenBank/DDBJ whole genome shotgun (WGS) entry which is preliminary data.</text>
</comment>
<reference evidence="4 5" key="1">
    <citation type="journal article" date="2020" name="Int. J. Syst. Evol. Microbiol.">
        <title>Paraburkholderia madseniana sp. nov., a phenolic acid-degrading bacterium isolated from acidic forest soil.</title>
        <authorList>
            <person name="Wilhelm R.C."/>
            <person name="Murphy S.J.L."/>
            <person name="Feriancek N.M."/>
            <person name="Karasz D.C."/>
            <person name="DeRito C.M."/>
            <person name="Newman J.D."/>
            <person name="Buckley D.H."/>
        </authorList>
    </citation>
    <scope>NUCLEOTIDE SEQUENCE [LARGE SCALE GENOMIC DNA]</scope>
    <source>
        <strain evidence="4 5">RP11</strain>
    </source>
</reference>
<dbReference type="Gene3D" id="2.40.128.130">
    <property type="entry name" value="Autotransporter beta-domain"/>
    <property type="match status" value="1"/>
</dbReference>
<name>A0A6N6W5B4_9BURK</name>
<feature type="region of interest" description="Disordered" evidence="2">
    <location>
        <begin position="1"/>
        <end position="22"/>
    </location>
</feature>
<keyword evidence="1" id="KW-0732">Signal</keyword>
<dbReference type="RefSeq" id="WP_154566274.1">
    <property type="nucleotide sequence ID" value="NZ_VOSW01000099.1"/>
</dbReference>
<dbReference type="NCBIfam" id="TIGR01414">
    <property type="entry name" value="autotrans_barl"/>
    <property type="match status" value="1"/>
</dbReference>
<accession>A0A6N6W5B4</accession>
<dbReference type="InterPro" id="IPR043990">
    <property type="entry name" value="AC_1"/>
</dbReference>
<dbReference type="OrthoDB" id="8613300at2"/>
<dbReference type="SMART" id="SM00869">
    <property type="entry name" value="Autotransporter"/>
    <property type="match status" value="1"/>
</dbReference>
<dbReference type="InterPro" id="IPR051551">
    <property type="entry name" value="Autotransporter_adhesion"/>
</dbReference>
<evidence type="ECO:0000259" key="3">
    <source>
        <dbReference type="PROSITE" id="PS51208"/>
    </source>
</evidence>
<dbReference type="PANTHER" id="PTHR35037:SF3">
    <property type="entry name" value="C-TERMINAL REGION OF AIDA-LIKE PROTEIN"/>
    <property type="match status" value="1"/>
</dbReference>
<dbReference type="CDD" id="cd01344">
    <property type="entry name" value="PL2_Passenger_AT"/>
    <property type="match status" value="1"/>
</dbReference>
<dbReference type="GO" id="GO:0019867">
    <property type="term" value="C:outer membrane"/>
    <property type="evidence" value="ECO:0007669"/>
    <property type="project" value="InterPro"/>
</dbReference>
<feature type="non-terminal residue" evidence="4">
    <location>
        <position position="1"/>
    </location>
</feature>
<dbReference type="Pfam" id="PF03797">
    <property type="entry name" value="Autotransporter"/>
    <property type="match status" value="1"/>
</dbReference>
<dbReference type="PROSITE" id="PS51208">
    <property type="entry name" value="AUTOTRANSPORTER"/>
    <property type="match status" value="1"/>
</dbReference>
<proteinExistence type="predicted"/>
<dbReference type="InterPro" id="IPR011050">
    <property type="entry name" value="Pectin_lyase_fold/virulence"/>
</dbReference>
<dbReference type="InterPro" id="IPR006315">
    <property type="entry name" value="OM_autotransptr_brl_dom"/>
</dbReference>